<dbReference type="GO" id="GO:0005829">
    <property type="term" value="C:cytosol"/>
    <property type="evidence" value="ECO:0007669"/>
    <property type="project" value="TreeGrafter"/>
</dbReference>
<keyword evidence="7" id="KW-1185">Reference proteome</keyword>
<evidence type="ECO:0000259" key="4">
    <source>
        <dbReference type="Pfam" id="PF01048"/>
    </source>
</evidence>
<sequence length="243" mass="26028">MEFHIRCNPEEISRYVFVPGSHARAKMMAEHFQECRLVSDSRGYLVYSGMVDGIFMTVSSTGMGGPTTAIAVEELGHMGADTMIRVGSCGTMQDYVNVGDVVVATGTFRAGGTANNYLPIEFPAVPNYDVTAALVQAAKRLDLKVHVGLGSAGDAFYAPRDPSSRDYLKQSGIISGEMESDTLFVIAALRGWRAGALYANDGTSKETKPEWGEEAFRRGEENAIRIALEAMKAIAQADAAAGA</sequence>
<organism evidence="5">
    <name type="scientific">Levilinea saccharolytica</name>
    <dbReference type="NCBI Taxonomy" id="229921"/>
    <lineage>
        <taxon>Bacteria</taxon>
        <taxon>Bacillati</taxon>
        <taxon>Chloroflexota</taxon>
        <taxon>Anaerolineae</taxon>
        <taxon>Anaerolineales</taxon>
        <taxon>Anaerolineaceae</taxon>
        <taxon>Levilinea</taxon>
    </lineage>
</organism>
<evidence type="ECO:0000313" key="5">
    <source>
        <dbReference type="EMBL" id="GAP19314.1"/>
    </source>
</evidence>
<name>A0A0M9U344_9CHLR</name>
<dbReference type="Gene3D" id="3.40.50.1580">
    <property type="entry name" value="Nucleoside phosphorylase domain"/>
    <property type="match status" value="1"/>
</dbReference>
<dbReference type="GO" id="GO:0004850">
    <property type="term" value="F:uridine phosphorylase activity"/>
    <property type="evidence" value="ECO:0007669"/>
    <property type="project" value="UniProtKB-EC"/>
</dbReference>
<dbReference type="PANTHER" id="PTHR43691:SF11">
    <property type="entry name" value="FI09636P-RELATED"/>
    <property type="match status" value="1"/>
</dbReference>
<dbReference type="InterPro" id="IPR035994">
    <property type="entry name" value="Nucleoside_phosphorylase_sf"/>
</dbReference>
<evidence type="ECO:0000313" key="6">
    <source>
        <dbReference type="EMBL" id="KPL80912.1"/>
    </source>
</evidence>
<evidence type="ECO:0000256" key="2">
    <source>
        <dbReference type="ARBA" id="ARBA00021980"/>
    </source>
</evidence>
<dbReference type="EC" id="2.4.2.3" evidence="1"/>
<dbReference type="EMBL" id="DF967975">
    <property type="protein sequence ID" value="GAP19314.1"/>
    <property type="molecule type" value="Genomic_DNA"/>
</dbReference>
<protein>
    <recommendedName>
        <fullName evidence="2">Uridine phosphorylase</fullName>
        <ecNumber evidence="1">2.4.2.3</ecNumber>
    </recommendedName>
</protein>
<dbReference type="AlphaFoldDB" id="A0A0M9U344"/>
<evidence type="ECO:0000256" key="3">
    <source>
        <dbReference type="ARBA" id="ARBA00048447"/>
    </source>
</evidence>
<evidence type="ECO:0000256" key="1">
    <source>
        <dbReference type="ARBA" id="ARBA00011888"/>
    </source>
</evidence>
<gene>
    <name evidence="6" type="ORF">ADN01_10480</name>
    <name evidence="5" type="ORF">LSAC_03216</name>
</gene>
<dbReference type="Proteomes" id="UP000050501">
    <property type="component" value="Unassembled WGS sequence"/>
</dbReference>
<dbReference type="PANTHER" id="PTHR43691">
    <property type="entry name" value="URIDINE PHOSPHORYLASE"/>
    <property type="match status" value="1"/>
</dbReference>
<dbReference type="SUPFAM" id="SSF53167">
    <property type="entry name" value="Purine and uridine phosphorylases"/>
    <property type="match status" value="1"/>
</dbReference>
<dbReference type="Pfam" id="PF01048">
    <property type="entry name" value="PNP_UDP_1"/>
    <property type="match status" value="1"/>
</dbReference>
<proteinExistence type="predicted"/>
<accession>A0A0M9U344</accession>
<reference evidence="6 7" key="2">
    <citation type="submission" date="2015-07" db="EMBL/GenBank/DDBJ databases">
        <title>Genome sequence of Levilinea saccharolytica DSM 16555.</title>
        <authorList>
            <person name="Hemp J."/>
            <person name="Ward L.M."/>
            <person name="Pace L.A."/>
            <person name="Fischer W.W."/>
        </authorList>
    </citation>
    <scope>NUCLEOTIDE SEQUENCE [LARGE SCALE GENOMIC DNA]</scope>
    <source>
        <strain evidence="6 7">KIBI-1</strain>
    </source>
</reference>
<feature type="domain" description="Nucleoside phosphorylase" evidence="4">
    <location>
        <begin position="15"/>
        <end position="230"/>
    </location>
</feature>
<dbReference type="OrthoDB" id="9772602at2"/>
<dbReference type="GO" id="GO:0009116">
    <property type="term" value="P:nucleoside metabolic process"/>
    <property type="evidence" value="ECO:0007669"/>
    <property type="project" value="InterPro"/>
</dbReference>
<evidence type="ECO:0000313" key="7">
    <source>
        <dbReference type="Proteomes" id="UP000050501"/>
    </source>
</evidence>
<dbReference type="EMBL" id="LGCM01000038">
    <property type="protein sequence ID" value="KPL80912.1"/>
    <property type="molecule type" value="Genomic_DNA"/>
</dbReference>
<dbReference type="RefSeq" id="WP_062419601.1">
    <property type="nucleotide sequence ID" value="NZ_BBXZ01000172.1"/>
</dbReference>
<dbReference type="CDD" id="cd17767">
    <property type="entry name" value="UP_EcUdp-like"/>
    <property type="match status" value="1"/>
</dbReference>
<comment type="catalytic activity">
    <reaction evidence="3">
        <text>uridine + phosphate = alpha-D-ribose 1-phosphate + uracil</text>
        <dbReference type="Rhea" id="RHEA:24388"/>
        <dbReference type="ChEBI" id="CHEBI:16704"/>
        <dbReference type="ChEBI" id="CHEBI:17568"/>
        <dbReference type="ChEBI" id="CHEBI:43474"/>
        <dbReference type="ChEBI" id="CHEBI:57720"/>
        <dbReference type="EC" id="2.4.2.3"/>
    </reaction>
</comment>
<reference evidence="5" key="1">
    <citation type="journal article" date="2015" name="Genome Announc.">
        <title>Draft Genome Sequences of Anaerolinea thermolimosa IMO-1, Bellilinea caldifistulae GOMI-1, Leptolinea tardivitalis YMTK-2, Levilinea saccharolytica KIBI-1, Longilinea arvoryzae KOME-1, Previously Described as Members of the Class Anaerolineae (Chloroflexi).</title>
        <authorList>
            <person name="Matsuura N."/>
            <person name="Tourlousse M.D."/>
            <person name="Ohashi A."/>
            <person name="Hugenholtz P."/>
            <person name="Sekiguchi Y."/>
        </authorList>
    </citation>
    <scope>NUCLEOTIDE SEQUENCE</scope>
    <source>
        <strain evidence="5">KIBI-1</strain>
    </source>
</reference>
<dbReference type="InterPro" id="IPR000845">
    <property type="entry name" value="Nucleoside_phosphorylase_d"/>
</dbReference>
<dbReference type="STRING" id="229921.ADN01_10480"/>